<reference evidence="2 3" key="1">
    <citation type="submission" date="2020-02" db="EMBL/GenBank/DDBJ databases">
        <title>Streptomyces malaysiensis DSM14702 (JHCC583434, PFL_A843) Genome sequencing and assembly.</title>
        <authorList>
            <person name="Samborskyy M."/>
        </authorList>
    </citation>
    <scope>NUCLEOTIDE SEQUENCE [LARGE SCALE GENOMIC DNA]</scope>
    <source>
        <strain evidence="2 3">DSM 14702</strain>
    </source>
</reference>
<gene>
    <name evidence="2" type="ORF">SMALB_3643</name>
</gene>
<protein>
    <submittedName>
        <fullName evidence="2">Uncharacterized protein</fullName>
    </submittedName>
</protein>
<evidence type="ECO:0000313" key="2">
    <source>
        <dbReference type="EMBL" id="NIY65637.1"/>
    </source>
</evidence>
<name>A0A7X5X2V1_STRMQ</name>
<sequence length="157" mass="17793">MTYVAARRQTSDQGRVDHAHRLREERRSTYLAFLEAIEPVDNAVHSVDSEYVNNLLATGSPDWSAMEAVAEQVYDASRSLYRLSSRIQLAGPKGMADSADEIWVAVRELHTELVKIWDSKEIPSVDALEAGLWTCIAVFERRKREFTEGVRDVLETP</sequence>
<dbReference type="EMBL" id="JAALLH010000001">
    <property type="protein sequence ID" value="NIY65637.1"/>
    <property type="molecule type" value="Genomic_DNA"/>
</dbReference>
<organism evidence="2 3">
    <name type="scientific">Streptomyces malaysiensis</name>
    <dbReference type="NCBI Taxonomy" id="92644"/>
    <lineage>
        <taxon>Bacteria</taxon>
        <taxon>Bacillati</taxon>
        <taxon>Actinomycetota</taxon>
        <taxon>Actinomycetes</taxon>
        <taxon>Kitasatosporales</taxon>
        <taxon>Streptomycetaceae</taxon>
        <taxon>Streptomyces</taxon>
        <taxon>Streptomyces violaceusniger group</taxon>
    </lineage>
</organism>
<proteinExistence type="predicted"/>
<dbReference type="Proteomes" id="UP000536624">
    <property type="component" value="Unassembled WGS sequence"/>
</dbReference>
<comment type="caution">
    <text evidence="2">The sequence shown here is derived from an EMBL/GenBank/DDBJ whole genome shotgun (WGS) entry which is preliminary data.</text>
</comment>
<dbReference type="AlphaFoldDB" id="A0A7X5X2V1"/>
<accession>A0A7X5X2V1</accession>
<feature type="region of interest" description="Disordered" evidence="1">
    <location>
        <begin position="1"/>
        <end position="20"/>
    </location>
</feature>
<evidence type="ECO:0000313" key="3">
    <source>
        <dbReference type="Proteomes" id="UP000536624"/>
    </source>
</evidence>
<evidence type="ECO:0000256" key="1">
    <source>
        <dbReference type="SAM" id="MobiDB-lite"/>
    </source>
</evidence>